<evidence type="ECO:0000313" key="4">
    <source>
        <dbReference type="Proteomes" id="UP000193642"/>
    </source>
</evidence>
<organism evidence="3 4">
    <name type="scientific">Rhizoclosmatium globosum</name>
    <dbReference type="NCBI Taxonomy" id="329046"/>
    <lineage>
        <taxon>Eukaryota</taxon>
        <taxon>Fungi</taxon>
        <taxon>Fungi incertae sedis</taxon>
        <taxon>Chytridiomycota</taxon>
        <taxon>Chytridiomycota incertae sedis</taxon>
        <taxon>Chytridiomycetes</taxon>
        <taxon>Chytridiales</taxon>
        <taxon>Chytriomycetaceae</taxon>
        <taxon>Rhizoclosmatium</taxon>
    </lineage>
</organism>
<dbReference type="EMBL" id="MCGO01000045">
    <property type="protein sequence ID" value="ORY38185.1"/>
    <property type="molecule type" value="Genomic_DNA"/>
</dbReference>
<sequence>MSGQTIAILCGSLGAALLLIVVVVVVVGPLRRRQKQQRLERNLNLDSTERGDFESNDSARSDSLLIVADAATTPQTDTHQRLPRTGILGRGSISSSAADTSARNSISDSGILERRMTDRSTNSSNGRFNNYGTSIPTTPFSSPNAPTAPTDLVLPREKSLKRELKVDVVEGDVLERLKSQRAVVSEDAPKR</sequence>
<reference evidence="3 4" key="1">
    <citation type="submission" date="2016-07" db="EMBL/GenBank/DDBJ databases">
        <title>Pervasive Adenine N6-methylation of Active Genes in Fungi.</title>
        <authorList>
            <consortium name="DOE Joint Genome Institute"/>
            <person name="Mondo S.J."/>
            <person name="Dannebaum R.O."/>
            <person name="Kuo R.C."/>
            <person name="Labutti K."/>
            <person name="Haridas S."/>
            <person name="Kuo A."/>
            <person name="Salamov A."/>
            <person name="Ahrendt S.R."/>
            <person name="Lipzen A."/>
            <person name="Sullivan W."/>
            <person name="Andreopoulos W.B."/>
            <person name="Clum A."/>
            <person name="Lindquist E."/>
            <person name="Daum C."/>
            <person name="Ramamoorthy G.K."/>
            <person name="Gryganskyi A."/>
            <person name="Culley D."/>
            <person name="Magnuson J.K."/>
            <person name="James T.Y."/>
            <person name="O'Malley M.A."/>
            <person name="Stajich J.E."/>
            <person name="Spatafora J.W."/>
            <person name="Visel A."/>
            <person name="Grigoriev I.V."/>
        </authorList>
    </citation>
    <scope>NUCLEOTIDE SEQUENCE [LARGE SCALE GENOMIC DNA]</scope>
    <source>
        <strain evidence="3 4">JEL800</strain>
    </source>
</reference>
<comment type="caution">
    <text evidence="3">The sequence shown here is derived from an EMBL/GenBank/DDBJ whole genome shotgun (WGS) entry which is preliminary data.</text>
</comment>
<accession>A0A1Y2BVR2</accession>
<feature type="transmembrane region" description="Helical" evidence="2">
    <location>
        <begin position="6"/>
        <end position="30"/>
    </location>
</feature>
<name>A0A1Y2BVR2_9FUNG</name>
<feature type="compositionally biased region" description="Polar residues" evidence="1">
    <location>
        <begin position="92"/>
        <end position="108"/>
    </location>
</feature>
<feature type="compositionally biased region" description="Polar residues" evidence="1">
    <location>
        <begin position="119"/>
        <end position="147"/>
    </location>
</feature>
<gene>
    <name evidence="3" type="ORF">BCR33DRAFT_720891</name>
</gene>
<keyword evidence="2" id="KW-0812">Transmembrane</keyword>
<evidence type="ECO:0000256" key="2">
    <source>
        <dbReference type="SAM" id="Phobius"/>
    </source>
</evidence>
<dbReference type="AlphaFoldDB" id="A0A1Y2BVR2"/>
<protein>
    <submittedName>
        <fullName evidence="3">Uncharacterized protein</fullName>
    </submittedName>
</protein>
<feature type="region of interest" description="Disordered" evidence="1">
    <location>
        <begin position="71"/>
        <end position="158"/>
    </location>
</feature>
<dbReference type="Proteomes" id="UP000193642">
    <property type="component" value="Unassembled WGS sequence"/>
</dbReference>
<evidence type="ECO:0000256" key="1">
    <source>
        <dbReference type="SAM" id="MobiDB-lite"/>
    </source>
</evidence>
<evidence type="ECO:0000313" key="3">
    <source>
        <dbReference type="EMBL" id="ORY38185.1"/>
    </source>
</evidence>
<keyword evidence="4" id="KW-1185">Reference proteome</keyword>
<keyword evidence="2" id="KW-0472">Membrane</keyword>
<proteinExistence type="predicted"/>
<keyword evidence="2" id="KW-1133">Transmembrane helix</keyword>